<feature type="domain" description="HTH hxlR-type" evidence="4">
    <location>
        <begin position="9"/>
        <end position="107"/>
    </location>
</feature>
<dbReference type="RefSeq" id="WP_185135893.1">
    <property type="nucleotide sequence ID" value="NZ_BORM01000072.1"/>
</dbReference>
<comment type="caution">
    <text evidence="5">The sequence shown here is derived from an EMBL/GenBank/DDBJ whole genome shotgun (WGS) entry which is preliminary data.</text>
</comment>
<evidence type="ECO:0000256" key="3">
    <source>
        <dbReference type="ARBA" id="ARBA00023163"/>
    </source>
</evidence>
<dbReference type="InterPro" id="IPR036388">
    <property type="entry name" value="WH-like_DNA-bd_sf"/>
</dbReference>
<dbReference type="SUPFAM" id="SSF46785">
    <property type="entry name" value="Winged helix' DNA-binding domain"/>
    <property type="match status" value="1"/>
</dbReference>
<accession>A0A841U1T8</accession>
<keyword evidence="1" id="KW-0805">Transcription regulation</keyword>
<dbReference type="GO" id="GO:0003677">
    <property type="term" value="F:DNA binding"/>
    <property type="evidence" value="ECO:0007669"/>
    <property type="project" value="UniProtKB-KW"/>
</dbReference>
<keyword evidence="2" id="KW-0238">DNA-binding</keyword>
<reference evidence="5 6" key="1">
    <citation type="submission" date="2020-08" db="EMBL/GenBank/DDBJ databases">
        <title>Cohnella phylogeny.</title>
        <authorList>
            <person name="Dunlap C."/>
        </authorList>
    </citation>
    <scope>NUCLEOTIDE SEQUENCE [LARGE SCALE GENOMIC DNA]</scope>
    <source>
        <strain evidence="5 6">DSM 25239</strain>
    </source>
</reference>
<dbReference type="InterPro" id="IPR036390">
    <property type="entry name" value="WH_DNA-bd_sf"/>
</dbReference>
<sequence>MKERYDLPCNIAQTLNIIGDRWTLLVLHEILIGQTTFNQIKKALTGISSKLLSERLKYLEESGLVTAVLYSEHPPRYRYDLTDSGRDLEPVFNSMLMWGARHLKKCYKKLVHKDCGHEVRPAYYCEHCGQNVDDLQVVVLESELKNA</sequence>
<dbReference type="InterPro" id="IPR011991">
    <property type="entry name" value="ArsR-like_HTH"/>
</dbReference>
<dbReference type="CDD" id="cd00090">
    <property type="entry name" value="HTH_ARSR"/>
    <property type="match status" value="1"/>
</dbReference>
<evidence type="ECO:0000313" key="5">
    <source>
        <dbReference type="EMBL" id="MBB6691904.1"/>
    </source>
</evidence>
<dbReference type="PANTHER" id="PTHR33204:SF18">
    <property type="entry name" value="TRANSCRIPTIONAL REGULATORY PROTEIN"/>
    <property type="match status" value="1"/>
</dbReference>
<protein>
    <submittedName>
        <fullName evidence="5">Helix-turn-helix transcriptional regulator</fullName>
    </submittedName>
</protein>
<dbReference type="InterPro" id="IPR002577">
    <property type="entry name" value="HTH_HxlR"/>
</dbReference>
<gene>
    <name evidence="5" type="ORF">H7B90_10895</name>
</gene>
<dbReference type="Proteomes" id="UP000553776">
    <property type="component" value="Unassembled WGS sequence"/>
</dbReference>
<keyword evidence="6" id="KW-1185">Reference proteome</keyword>
<keyword evidence="3" id="KW-0804">Transcription</keyword>
<evidence type="ECO:0000313" key="6">
    <source>
        <dbReference type="Proteomes" id="UP000553776"/>
    </source>
</evidence>
<evidence type="ECO:0000256" key="1">
    <source>
        <dbReference type="ARBA" id="ARBA00023015"/>
    </source>
</evidence>
<proteinExistence type="predicted"/>
<evidence type="ECO:0000256" key="2">
    <source>
        <dbReference type="ARBA" id="ARBA00023125"/>
    </source>
</evidence>
<name>A0A841U1T8_9BACL</name>
<dbReference type="EMBL" id="JACJVR010000041">
    <property type="protein sequence ID" value="MBB6691904.1"/>
    <property type="molecule type" value="Genomic_DNA"/>
</dbReference>
<organism evidence="5 6">
    <name type="scientific">Cohnella xylanilytica</name>
    <dbReference type="NCBI Taxonomy" id="557555"/>
    <lineage>
        <taxon>Bacteria</taxon>
        <taxon>Bacillati</taxon>
        <taxon>Bacillota</taxon>
        <taxon>Bacilli</taxon>
        <taxon>Bacillales</taxon>
        <taxon>Paenibacillaceae</taxon>
        <taxon>Cohnella</taxon>
    </lineage>
</organism>
<dbReference type="AlphaFoldDB" id="A0A841U1T8"/>
<dbReference type="Gene3D" id="1.10.10.10">
    <property type="entry name" value="Winged helix-like DNA-binding domain superfamily/Winged helix DNA-binding domain"/>
    <property type="match status" value="1"/>
</dbReference>
<evidence type="ECO:0000259" key="4">
    <source>
        <dbReference type="PROSITE" id="PS51118"/>
    </source>
</evidence>
<dbReference type="PROSITE" id="PS51118">
    <property type="entry name" value="HTH_HXLR"/>
    <property type="match status" value="1"/>
</dbReference>
<dbReference type="PANTHER" id="PTHR33204">
    <property type="entry name" value="TRANSCRIPTIONAL REGULATOR, MARR FAMILY"/>
    <property type="match status" value="1"/>
</dbReference>
<dbReference type="Pfam" id="PF01638">
    <property type="entry name" value="HxlR"/>
    <property type="match status" value="1"/>
</dbReference>